<comment type="caution">
    <text evidence="1">The sequence shown here is derived from an EMBL/GenBank/DDBJ whole genome shotgun (WGS) entry which is preliminary data.</text>
</comment>
<proteinExistence type="predicted"/>
<dbReference type="EMBL" id="LAZR01029345">
    <property type="protein sequence ID" value="KKL59855.1"/>
    <property type="molecule type" value="Genomic_DNA"/>
</dbReference>
<sequence>MGVGIKYIDSAGNEHSLDELFHFDHVTAALLAIDHVHHEIHEAHTYTASKVITLPVGASANILISTGKVARHEFAHLIYQVISDDVLTVNFFEEPDYAGGNALATFNRNREHTTDDSMVTLADTATDSGGGTGTLIWTFKAGANKTVTASESERFEFILKEDTKYLLQAVGAQNDIVTFLLDWYEHGEGR</sequence>
<name>A0A0F9FR87_9ZZZZ</name>
<reference evidence="1" key="1">
    <citation type="journal article" date="2015" name="Nature">
        <title>Complex archaea that bridge the gap between prokaryotes and eukaryotes.</title>
        <authorList>
            <person name="Spang A."/>
            <person name="Saw J.H."/>
            <person name="Jorgensen S.L."/>
            <person name="Zaremba-Niedzwiedzka K."/>
            <person name="Martijn J."/>
            <person name="Lind A.E."/>
            <person name="van Eijk R."/>
            <person name="Schleper C."/>
            <person name="Guy L."/>
            <person name="Ettema T.J."/>
        </authorList>
    </citation>
    <scope>NUCLEOTIDE SEQUENCE</scope>
</reference>
<evidence type="ECO:0008006" key="2">
    <source>
        <dbReference type="Google" id="ProtNLM"/>
    </source>
</evidence>
<accession>A0A0F9FR87</accession>
<evidence type="ECO:0000313" key="1">
    <source>
        <dbReference type="EMBL" id="KKL59855.1"/>
    </source>
</evidence>
<dbReference type="AlphaFoldDB" id="A0A0F9FR87"/>
<protein>
    <recommendedName>
        <fullName evidence="2">PLAT domain-containing protein</fullName>
    </recommendedName>
</protein>
<organism evidence="1">
    <name type="scientific">marine sediment metagenome</name>
    <dbReference type="NCBI Taxonomy" id="412755"/>
    <lineage>
        <taxon>unclassified sequences</taxon>
        <taxon>metagenomes</taxon>
        <taxon>ecological metagenomes</taxon>
    </lineage>
</organism>
<gene>
    <name evidence="1" type="ORF">LCGC14_2211150</name>
</gene>